<reference evidence="5 6" key="1">
    <citation type="submission" date="2016-06" db="EMBL/GenBank/DDBJ databases">
        <title>Evolution of pathogenesis and genome organization in the Tremellales.</title>
        <authorList>
            <person name="Cuomo C."/>
            <person name="Litvintseva A."/>
            <person name="Heitman J."/>
            <person name="Chen Y."/>
            <person name="Sun S."/>
            <person name="Springer D."/>
            <person name="Dromer F."/>
            <person name="Young S."/>
            <person name="Zeng Q."/>
            <person name="Chapman S."/>
            <person name="Gujja S."/>
            <person name="Saif S."/>
            <person name="Birren B."/>
        </authorList>
    </citation>
    <scope>NUCLEOTIDE SEQUENCE [LARGE SCALE GENOMIC DNA]</scope>
    <source>
        <strain evidence="5 6">CBS 6039</strain>
    </source>
</reference>
<protein>
    <recommendedName>
        <fullName evidence="4">DDE Tnp4 domain-containing protein</fullName>
    </recommendedName>
</protein>
<dbReference type="GeneID" id="30156616"/>
<name>A0A1E3HJZ7_9TREE</name>
<dbReference type="OrthoDB" id="2570778at2759"/>
<evidence type="ECO:0000313" key="5">
    <source>
        <dbReference type="EMBL" id="ODN76663.1"/>
    </source>
</evidence>
<proteinExistence type="predicted"/>
<keyword evidence="2" id="KW-0479">Metal-binding</keyword>
<dbReference type="Proteomes" id="UP000094065">
    <property type="component" value="Unassembled WGS sequence"/>
</dbReference>
<dbReference type="RefSeq" id="XP_018992037.1">
    <property type="nucleotide sequence ID" value="XM_019139546.1"/>
</dbReference>
<feature type="region of interest" description="Disordered" evidence="3">
    <location>
        <begin position="50"/>
        <end position="88"/>
    </location>
</feature>
<dbReference type="InterPro" id="IPR027806">
    <property type="entry name" value="HARBI1_dom"/>
</dbReference>
<dbReference type="AlphaFoldDB" id="A0A1E3HJZ7"/>
<comment type="caution">
    <text evidence="5">The sequence shown here is derived from an EMBL/GenBank/DDBJ whole genome shotgun (WGS) entry which is preliminary data.</text>
</comment>
<evidence type="ECO:0000313" key="6">
    <source>
        <dbReference type="Proteomes" id="UP000094065"/>
    </source>
</evidence>
<gene>
    <name evidence="5" type="ORF">L202_05307</name>
</gene>
<feature type="compositionally biased region" description="Basic and acidic residues" evidence="3">
    <location>
        <begin position="56"/>
        <end position="77"/>
    </location>
</feature>
<feature type="domain" description="DDE Tnp4" evidence="4">
    <location>
        <begin position="226"/>
        <end position="394"/>
    </location>
</feature>
<evidence type="ECO:0000256" key="3">
    <source>
        <dbReference type="SAM" id="MobiDB-lite"/>
    </source>
</evidence>
<accession>A0A1E3HJZ7</accession>
<dbReference type="EMBL" id="AWGJ01000008">
    <property type="protein sequence ID" value="ODN76663.1"/>
    <property type="molecule type" value="Genomic_DNA"/>
</dbReference>
<dbReference type="STRING" id="1295533.A0A1E3HJZ7"/>
<dbReference type="Pfam" id="PF13359">
    <property type="entry name" value="DDE_Tnp_4"/>
    <property type="match status" value="1"/>
</dbReference>
<comment type="cofactor">
    <cofactor evidence="1">
        <name>a divalent metal cation</name>
        <dbReference type="ChEBI" id="CHEBI:60240"/>
    </cofactor>
</comment>
<evidence type="ECO:0000259" key="4">
    <source>
        <dbReference type="Pfam" id="PF13359"/>
    </source>
</evidence>
<dbReference type="GO" id="GO:0046872">
    <property type="term" value="F:metal ion binding"/>
    <property type="evidence" value="ECO:0007669"/>
    <property type="project" value="UniProtKB-KW"/>
</dbReference>
<evidence type="ECO:0000256" key="2">
    <source>
        <dbReference type="ARBA" id="ARBA00022723"/>
    </source>
</evidence>
<evidence type="ECO:0000256" key="1">
    <source>
        <dbReference type="ARBA" id="ARBA00001968"/>
    </source>
</evidence>
<keyword evidence="6" id="KW-1185">Reference proteome</keyword>
<sequence length="425" mass="48659">MPAQGEKDEALEQLDLVLNQLRPLGHIPLYKELYEAELARKQVLEKVRAKAGGQGERQEEVVVEEKEAPVEEDKGEPIPEPELEPEPEPLKAVTSETIEAILSQPADKFKTDFRMSREDMEREVFGKFAQHPVFESDDVKEQGKAEYQLAVCVYRLAQPPSVTLKGIEDKFEISPEYVQEWINRSLTVLLSFQTSYISWPLPPERILISQAISSKHTLPDCVGFLDGFHIRLQCGAQPTIPLPEWHPDNRIGLNVLGVADHEGRIRWVDLGDSSDPNADVSQLDRMPWNVKENERRWFDSKQVVIADKGFRRRERVLSLFDIGAASYIERPDGEAILADQRSFNSRASLPLHETIQLAWGRLKGRFQYFSEAVIPDGEQERPRDMVLAAIMLHNMLLKNVGEFVSKQEAEKLVQNERYAEKWVRD</sequence>
<organism evidence="5 6">
    <name type="scientific">Cryptococcus amylolentus CBS 6039</name>
    <dbReference type="NCBI Taxonomy" id="1295533"/>
    <lineage>
        <taxon>Eukaryota</taxon>
        <taxon>Fungi</taxon>
        <taxon>Dikarya</taxon>
        <taxon>Basidiomycota</taxon>
        <taxon>Agaricomycotina</taxon>
        <taxon>Tremellomycetes</taxon>
        <taxon>Tremellales</taxon>
        <taxon>Cryptococcaceae</taxon>
        <taxon>Cryptococcus</taxon>
    </lineage>
</organism>